<organism evidence="1 2">
    <name type="scientific">Candidatus Ichthyocystis hellenicum</name>
    <dbReference type="NCBI Taxonomy" id="1561003"/>
    <lineage>
        <taxon>Bacteria</taxon>
        <taxon>Pseudomonadati</taxon>
        <taxon>Pseudomonadota</taxon>
        <taxon>Betaproteobacteria</taxon>
        <taxon>Burkholderiales</taxon>
        <taxon>Candidatus Ichthyocystis</taxon>
    </lineage>
</organism>
<dbReference type="Proteomes" id="UP000198651">
    <property type="component" value="Chromosome I"/>
</dbReference>
<evidence type="ECO:0000313" key="2">
    <source>
        <dbReference type="Proteomes" id="UP000198651"/>
    </source>
</evidence>
<accession>A0A0S4M2B7</accession>
<dbReference type="STRING" id="1561003.Ark11_1114"/>
<gene>
    <name evidence="1" type="ORF">Ark11_1114</name>
</gene>
<reference evidence="2" key="1">
    <citation type="submission" date="2015-11" db="EMBL/GenBank/DDBJ databases">
        <authorList>
            <person name="Seth-Smith H.M.B."/>
        </authorList>
    </citation>
    <scope>NUCLEOTIDE SEQUENCE [LARGE SCALE GENOMIC DNA]</scope>
    <source>
        <strain evidence="2">2013Ark11</strain>
    </source>
</reference>
<protein>
    <submittedName>
        <fullName evidence="1">Uncharacterized protein</fullName>
    </submittedName>
</protein>
<dbReference type="AlphaFoldDB" id="A0A0S4M2B7"/>
<name>A0A0S4M2B7_9BURK</name>
<keyword evidence="2" id="KW-1185">Reference proteome</keyword>
<dbReference type="OrthoDB" id="37830at2"/>
<dbReference type="EMBL" id="LN906597">
    <property type="protein sequence ID" value="CUT17927.1"/>
    <property type="molecule type" value="Genomic_DNA"/>
</dbReference>
<dbReference type="RefSeq" id="WP_092343831.1">
    <property type="nucleotide sequence ID" value="NZ_LN906597.1"/>
</dbReference>
<proteinExistence type="predicted"/>
<evidence type="ECO:0000313" key="1">
    <source>
        <dbReference type="EMBL" id="CUT17927.1"/>
    </source>
</evidence>
<sequence length="222" mass="24302">MADGNFPLRVSEGREVDMDFVSEGPVDVLHQDLGSDLSSLCLCDSSEEKTGGAEGSSLSSGEFREQYDDIKFGSASVGAEGNSSKEELCLGLSGEDYSSDFSVITSSVGFGEDDYCWMSLGDDSRCDNRGFDKNGVHAETGLLYDGNGLDKDGLDVEGFDSRGFDKNGFNRNGFDSSGYDRRGFDINGIHKNGSPYNEHNRDRDGYVKCDYLLMFKDRSYNN</sequence>